<gene>
    <name evidence="1" type="ORF">DSO57_1027345</name>
</gene>
<dbReference type="Proteomes" id="UP001165960">
    <property type="component" value="Unassembled WGS sequence"/>
</dbReference>
<evidence type="ECO:0000313" key="2">
    <source>
        <dbReference type="Proteomes" id="UP001165960"/>
    </source>
</evidence>
<evidence type="ECO:0000313" key="1">
    <source>
        <dbReference type="EMBL" id="KAJ9080230.1"/>
    </source>
</evidence>
<sequence length="168" mass="18883">MDQNLPSMLTLSLDEETNRKPPGAPLLSRQEEDLNDYSSPPQSSSKSKQANQPDASPVAKEELDPPVRITPTDSMKNSLINIMAPVVYEMDDRILAVKESQLQLQSLIKRLLEELNSYVDLAHPPKLQDSINKLVSARRRLNTINATLVNVQERLDTIYGFIQTNQDS</sequence>
<organism evidence="1 2">
    <name type="scientific">Entomophthora muscae</name>
    <dbReference type="NCBI Taxonomy" id="34485"/>
    <lineage>
        <taxon>Eukaryota</taxon>
        <taxon>Fungi</taxon>
        <taxon>Fungi incertae sedis</taxon>
        <taxon>Zoopagomycota</taxon>
        <taxon>Entomophthoromycotina</taxon>
        <taxon>Entomophthoromycetes</taxon>
        <taxon>Entomophthorales</taxon>
        <taxon>Entomophthoraceae</taxon>
        <taxon>Entomophthora</taxon>
    </lineage>
</organism>
<protein>
    <submittedName>
        <fullName evidence="1">Uncharacterized protein</fullName>
    </submittedName>
</protein>
<proteinExistence type="predicted"/>
<dbReference type="EMBL" id="QTSX02001586">
    <property type="protein sequence ID" value="KAJ9080230.1"/>
    <property type="molecule type" value="Genomic_DNA"/>
</dbReference>
<comment type="caution">
    <text evidence="1">The sequence shown here is derived from an EMBL/GenBank/DDBJ whole genome shotgun (WGS) entry which is preliminary data.</text>
</comment>
<accession>A0ACC2TZR1</accession>
<reference evidence="1" key="1">
    <citation type="submission" date="2022-04" db="EMBL/GenBank/DDBJ databases">
        <title>Genome of the entomopathogenic fungus Entomophthora muscae.</title>
        <authorList>
            <person name="Elya C."/>
            <person name="Lovett B.R."/>
            <person name="Lee E."/>
            <person name="Macias A.M."/>
            <person name="Hajek A.E."/>
            <person name="De Bivort B.L."/>
            <person name="Kasson M.T."/>
            <person name="De Fine Licht H.H."/>
            <person name="Stajich J.E."/>
        </authorList>
    </citation>
    <scope>NUCLEOTIDE SEQUENCE</scope>
    <source>
        <strain evidence="1">Berkeley</strain>
    </source>
</reference>
<keyword evidence="2" id="KW-1185">Reference proteome</keyword>
<name>A0ACC2TZR1_9FUNG</name>